<reference evidence="1" key="1">
    <citation type="submission" date="2017-10" db="EMBL/GenBank/DDBJ databases">
        <authorList>
            <person name="Armitage A.D."/>
            <person name="Barbara D.J."/>
            <person name="Woodhall J.W."/>
            <person name="Sreenivasaprasad S."/>
            <person name="Lane C.R."/>
            <person name="Clarkson J.P."/>
            <person name="Harrison R.J."/>
        </authorList>
    </citation>
    <scope>NUCLEOTIDE SEQUENCE</scope>
    <source>
        <strain evidence="1">FERA 1164</strain>
    </source>
</reference>
<gene>
    <name evidence="1" type="ORF">AA0115_g7222</name>
</gene>
<accession>A0AB37WGP3</accession>
<evidence type="ECO:0000313" key="1">
    <source>
        <dbReference type="EMBL" id="RYN26167.1"/>
    </source>
</evidence>
<comment type="caution">
    <text evidence="1">The sequence shown here is derived from an EMBL/GenBank/DDBJ whole genome shotgun (WGS) entry which is preliminary data.</text>
</comment>
<evidence type="ECO:0000313" key="2">
    <source>
        <dbReference type="Proteomes" id="UP000292340"/>
    </source>
</evidence>
<reference evidence="1" key="2">
    <citation type="journal article" date="2019" name="bioRxiv">
        <title>Genomics, evolutionary history and diagnostics of the Alternaria alternata species group including apple and Asian pear pathotypes.</title>
        <authorList>
            <person name="Armitage A.D."/>
            <person name="Cockerton H.M."/>
            <person name="Sreenivasaprasad S."/>
            <person name="Woodhall J.W."/>
            <person name="Lane C.R."/>
            <person name="Harrison R.J."/>
            <person name="Clarkson J.P."/>
        </authorList>
    </citation>
    <scope>NUCLEOTIDE SEQUENCE</scope>
    <source>
        <strain evidence="1">FERA 1164</strain>
    </source>
</reference>
<evidence type="ECO:0008006" key="3">
    <source>
        <dbReference type="Google" id="ProtNLM"/>
    </source>
</evidence>
<proteinExistence type="predicted"/>
<protein>
    <recommendedName>
        <fullName evidence="3">Prion-inhibition and propagation HeLo domain-containing protein</fullName>
    </recommendedName>
</protein>
<organism evidence="1 2">
    <name type="scientific">Alternaria tenuissima</name>
    <dbReference type="NCBI Taxonomy" id="119927"/>
    <lineage>
        <taxon>Eukaryota</taxon>
        <taxon>Fungi</taxon>
        <taxon>Dikarya</taxon>
        <taxon>Ascomycota</taxon>
        <taxon>Pezizomycotina</taxon>
        <taxon>Dothideomycetes</taxon>
        <taxon>Pleosporomycetidae</taxon>
        <taxon>Pleosporales</taxon>
        <taxon>Pleosporineae</taxon>
        <taxon>Pleosporaceae</taxon>
        <taxon>Alternaria</taxon>
        <taxon>Alternaria sect. Alternaria</taxon>
        <taxon>Alternaria alternata complex</taxon>
    </lineage>
</organism>
<dbReference type="Proteomes" id="UP000292340">
    <property type="component" value="Unassembled WGS sequence"/>
</dbReference>
<dbReference type="EMBL" id="PDXB01000017">
    <property type="protein sequence ID" value="RYN26167.1"/>
    <property type="molecule type" value="Genomic_DNA"/>
</dbReference>
<dbReference type="AlphaFoldDB" id="A0AB37WGP3"/>
<sequence length="140" mass="15585">MVEWIGVAAAIPQLAKYGVGAANAVPDFARRVRKAPTTQERWTDQENLLTNLSLEARKQANFMSTSSAIIDRLSEDLNNCQTILRSTAIDTNDGKVTRWRKKLRVARKQDEMDSEILSLSQRGILCSLLAASEARVNQPV</sequence>
<name>A0AB37WGP3_9PLEO</name>